<dbReference type="Pfam" id="PF11155">
    <property type="entry name" value="DUF2935"/>
    <property type="match status" value="1"/>
</dbReference>
<evidence type="ECO:0000313" key="1">
    <source>
        <dbReference type="EMBL" id="OEF96205.1"/>
    </source>
</evidence>
<dbReference type="Gene3D" id="1.20.1260.120">
    <property type="entry name" value="Protein of unknown function DUF2935"/>
    <property type="match status" value="1"/>
</dbReference>
<name>A0A1E5G036_9FIRM</name>
<proteinExistence type="predicted"/>
<dbReference type="EMBL" id="MIJE01000032">
    <property type="protein sequence ID" value="OEF96205.1"/>
    <property type="molecule type" value="Genomic_DNA"/>
</dbReference>
<dbReference type="AlphaFoldDB" id="A0A1E5G036"/>
<dbReference type="SUPFAM" id="SSF158430">
    <property type="entry name" value="Bacillus cereus metalloprotein-like"/>
    <property type="match status" value="1"/>
</dbReference>
<evidence type="ECO:0000313" key="2">
    <source>
        <dbReference type="Proteomes" id="UP000094296"/>
    </source>
</evidence>
<dbReference type="Proteomes" id="UP000094296">
    <property type="component" value="Unassembled WGS sequence"/>
</dbReference>
<protein>
    <submittedName>
        <fullName evidence="1">Uncharacterized protein</fullName>
    </submittedName>
</protein>
<dbReference type="STRING" id="766136.BHF68_08535"/>
<reference evidence="1 2" key="1">
    <citation type="submission" date="2016-09" db="EMBL/GenBank/DDBJ databases">
        <title>Draft genome sequence for the type strain of Desulfuribacillus alkaliarsenatis AHT28, an obligately anaerobic, sulfidogenic bacterium isolated from Russian soda lake sediments.</title>
        <authorList>
            <person name="Abin C.A."/>
            <person name="Hollibaugh J.T."/>
        </authorList>
    </citation>
    <scope>NUCLEOTIDE SEQUENCE [LARGE SCALE GENOMIC DNA]</scope>
    <source>
        <strain evidence="1 2">AHT28</strain>
    </source>
</reference>
<sequence>MYSVTTPMLLNSIYEISFWSNIQYEHTIVFTETIDNIPEAQKNKLVAMRKEWKSIHEKAVEIRDKIGEKYQPYPESDWFDAVWKLVLEAEKLNKEFIELLIELGKLYPDNDTIQLLVHHVYEESGYFMRILATIKKLMSV</sequence>
<accession>A0A1E5G036</accession>
<dbReference type="InterPro" id="IPR021328">
    <property type="entry name" value="CotB-like"/>
</dbReference>
<gene>
    <name evidence="1" type="ORF">BHF68_08535</name>
</gene>
<keyword evidence="2" id="KW-1185">Reference proteome</keyword>
<dbReference type="RefSeq" id="WP_069643710.1">
    <property type="nucleotide sequence ID" value="NZ_MIJE01000032.1"/>
</dbReference>
<organism evidence="1 2">
    <name type="scientific">Desulfuribacillus alkaliarsenatis</name>
    <dbReference type="NCBI Taxonomy" id="766136"/>
    <lineage>
        <taxon>Bacteria</taxon>
        <taxon>Bacillati</taxon>
        <taxon>Bacillota</taxon>
        <taxon>Desulfuribacillia</taxon>
        <taxon>Desulfuribacillales</taxon>
        <taxon>Desulfuribacillaceae</taxon>
        <taxon>Desulfuribacillus</taxon>
    </lineage>
</organism>
<comment type="caution">
    <text evidence="1">The sequence shown here is derived from an EMBL/GenBank/DDBJ whole genome shotgun (WGS) entry which is preliminary data.</text>
</comment>